<organism evidence="1 2">
    <name type="scientific">Peronosclerospora sorghi</name>
    <dbReference type="NCBI Taxonomy" id="230839"/>
    <lineage>
        <taxon>Eukaryota</taxon>
        <taxon>Sar</taxon>
        <taxon>Stramenopiles</taxon>
        <taxon>Oomycota</taxon>
        <taxon>Peronosporomycetes</taxon>
        <taxon>Peronosporales</taxon>
        <taxon>Peronosporaceae</taxon>
        <taxon>Peronosclerospora</taxon>
    </lineage>
</organism>
<comment type="caution">
    <text evidence="1">The sequence shown here is derived from an EMBL/GenBank/DDBJ whole genome shotgun (WGS) entry which is preliminary data.</text>
</comment>
<sequence length="220" mass="24361">MMIEMVRPLVRWVSAARSFESRSNEDFHPAGLYTIYRYQVIEMGCGILAWERNEVATCNIGDCRMTKGTQSKLQIDLEVLGALTVDSTYVQVSPSASFEPDSILMETPINSGTTRQFDEFAPTSSHAMAANTETMGTSLFVTCLEMVNITSDKIYLRALATVDQDWKKQGSGDDAPFPPVAPQSHIIKSRTNADWDFLNGTASGAIIHREDLLKQANIGR</sequence>
<evidence type="ECO:0000313" key="2">
    <source>
        <dbReference type="Proteomes" id="UP001163321"/>
    </source>
</evidence>
<name>A0ACC0W7H4_9STRA</name>
<proteinExistence type="predicted"/>
<accession>A0ACC0W7H4</accession>
<reference evidence="1 2" key="1">
    <citation type="journal article" date="2022" name="bioRxiv">
        <title>The genome of the oomycete Peronosclerospora sorghi, a cosmopolitan pathogen of maize and sorghum, is inflated with dispersed pseudogenes.</title>
        <authorList>
            <person name="Fletcher K."/>
            <person name="Martin F."/>
            <person name="Isakeit T."/>
            <person name="Cavanaugh K."/>
            <person name="Magill C."/>
            <person name="Michelmore R."/>
        </authorList>
    </citation>
    <scope>NUCLEOTIDE SEQUENCE [LARGE SCALE GENOMIC DNA]</scope>
    <source>
        <strain evidence="1">P6</strain>
    </source>
</reference>
<keyword evidence="2" id="KW-1185">Reference proteome</keyword>
<dbReference type="EMBL" id="CM047582">
    <property type="protein sequence ID" value="KAI9914397.1"/>
    <property type="molecule type" value="Genomic_DNA"/>
</dbReference>
<gene>
    <name evidence="1" type="ORF">PsorP6_007376</name>
</gene>
<protein>
    <submittedName>
        <fullName evidence="1">Uncharacterized protein</fullName>
    </submittedName>
</protein>
<dbReference type="Proteomes" id="UP001163321">
    <property type="component" value="Chromosome 3"/>
</dbReference>
<evidence type="ECO:0000313" key="1">
    <source>
        <dbReference type="EMBL" id="KAI9914397.1"/>
    </source>
</evidence>